<evidence type="ECO:0000256" key="1">
    <source>
        <dbReference type="ARBA" id="ARBA00022801"/>
    </source>
</evidence>
<accession>A0ABV5CXT7</accession>
<dbReference type="PANTHER" id="PTHR11839">
    <property type="entry name" value="UDP/ADP-SUGAR PYROPHOSPHATASE"/>
    <property type="match status" value="1"/>
</dbReference>
<keyword evidence="1 3" id="KW-0378">Hydrolase</keyword>
<proteinExistence type="predicted"/>
<dbReference type="GO" id="GO:0016787">
    <property type="term" value="F:hydrolase activity"/>
    <property type="evidence" value="ECO:0007669"/>
    <property type="project" value="UniProtKB-KW"/>
</dbReference>
<dbReference type="EMBL" id="JBCGDC010000108">
    <property type="protein sequence ID" value="MFB6396823.1"/>
    <property type="molecule type" value="Genomic_DNA"/>
</dbReference>
<organism evidence="3 4">
    <name type="scientific">Polymorphospora lycopeni</name>
    <dbReference type="NCBI Taxonomy" id="3140240"/>
    <lineage>
        <taxon>Bacteria</taxon>
        <taxon>Bacillati</taxon>
        <taxon>Actinomycetota</taxon>
        <taxon>Actinomycetes</taxon>
        <taxon>Micromonosporales</taxon>
        <taxon>Micromonosporaceae</taxon>
        <taxon>Polymorphospora</taxon>
    </lineage>
</organism>
<comment type="caution">
    <text evidence="3">The sequence shown here is derived from an EMBL/GenBank/DDBJ whole genome shotgun (WGS) entry which is preliminary data.</text>
</comment>
<dbReference type="PANTHER" id="PTHR11839:SF31">
    <property type="entry name" value="ADP-RIBOSE PYROPHOSPHATASE"/>
    <property type="match status" value="1"/>
</dbReference>
<dbReference type="RefSeq" id="WP_364221218.1">
    <property type="nucleotide sequence ID" value="NZ_JBCGDC010000108.1"/>
</dbReference>
<dbReference type="PROSITE" id="PS51462">
    <property type="entry name" value="NUDIX"/>
    <property type="match status" value="1"/>
</dbReference>
<dbReference type="InterPro" id="IPR000086">
    <property type="entry name" value="NUDIX_hydrolase_dom"/>
</dbReference>
<gene>
    <name evidence="3" type="ORF">AAFH96_27515</name>
</gene>
<protein>
    <submittedName>
        <fullName evidence="3">NUDIX hydrolase</fullName>
        <ecNumber evidence="3">3.6.-.-</ecNumber>
    </submittedName>
</protein>
<dbReference type="CDD" id="cd24158">
    <property type="entry name" value="NUDIX_ADPRase_Rv1700"/>
    <property type="match status" value="1"/>
</dbReference>
<name>A0ABV5CXT7_9ACTN</name>
<dbReference type="Proteomes" id="UP001582793">
    <property type="component" value="Unassembled WGS sequence"/>
</dbReference>
<evidence type="ECO:0000259" key="2">
    <source>
        <dbReference type="PROSITE" id="PS51462"/>
    </source>
</evidence>
<dbReference type="EC" id="3.6.-.-" evidence="3"/>
<dbReference type="InterPro" id="IPR015797">
    <property type="entry name" value="NUDIX_hydrolase-like_dom_sf"/>
</dbReference>
<reference evidence="3 4" key="1">
    <citation type="submission" date="2024-04" db="EMBL/GenBank/DDBJ databases">
        <title>Polymorphospora sp. isolated from Baiyangdian Lake in Xiong'an New Area.</title>
        <authorList>
            <person name="Zhang X."/>
            <person name="Liu J."/>
        </authorList>
    </citation>
    <scope>NUCLEOTIDE SEQUENCE [LARGE SCALE GENOMIC DNA]</scope>
    <source>
        <strain evidence="3 4">2-325</strain>
    </source>
</reference>
<evidence type="ECO:0000313" key="4">
    <source>
        <dbReference type="Proteomes" id="UP001582793"/>
    </source>
</evidence>
<dbReference type="Gene3D" id="3.90.79.10">
    <property type="entry name" value="Nucleoside Triphosphate Pyrophosphohydrolase"/>
    <property type="match status" value="1"/>
</dbReference>
<keyword evidence="4" id="KW-1185">Reference proteome</keyword>
<sequence>MSTPDGGHVFEVRSSVERFDGPVFSVVTDEVTMPGGGVAARDYVRHVGAVGVVALDADGRVVLVEQYRHPVRQRLWELPAGLIDVRGEGLPEAALRELAEEADLRAGRIDVLADLHTSPGCSNEMIRVFLARDLTPVPDGERHERHGEEATMRVARVDLDEAVAMVFTGAVTNAAAVGGLLAAARARDAGWAPLRPADAPLPTAGAGER</sequence>
<dbReference type="Pfam" id="PF00293">
    <property type="entry name" value="NUDIX"/>
    <property type="match status" value="1"/>
</dbReference>
<dbReference type="SUPFAM" id="SSF55811">
    <property type="entry name" value="Nudix"/>
    <property type="match status" value="1"/>
</dbReference>
<evidence type="ECO:0000313" key="3">
    <source>
        <dbReference type="EMBL" id="MFB6396823.1"/>
    </source>
</evidence>
<feature type="domain" description="Nudix hydrolase" evidence="2">
    <location>
        <begin position="44"/>
        <end position="181"/>
    </location>
</feature>